<reference evidence="4" key="1">
    <citation type="submission" date="2024-02" db="UniProtKB">
        <authorList>
            <consortium name="WormBaseParasite"/>
        </authorList>
    </citation>
    <scope>IDENTIFICATION</scope>
</reference>
<keyword evidence="3" id="KW-1185">Reference proteome</keyword>
<accession>A0AAF3FES4</accession>
<dbReference type="WBParaSite" id="MBELARI_LOCUS5125">
    <property type="protein sequence ID" value="MBELARI_LOCUS5125"/>
    <property type="gene ID" value="MBELARI_LOCUS5125"/>
</dbReference>
<evidence type="ECO:0000256" key="1">
    <source>
        <dbReference type="SAM" id="MobiDB-lite"/>
    </source>
</evidence>
<dbReference type="GO" id="GO:0004672">
    <property type="term" value="F:protein kinase activity"/>
    <property type="evidence" value="ECO:0007669"/>
    <property type="project" value="InterPro"/>
</dbReference>
<dbReference type="InterPro" id="IPR000719">
    <property type="entry name" value="Prot_kinase_dom"/>
</dbReference>
<dbReference type="GO" id="GO:0005524">
    <property type="term" value="F:ATP binding"/>
    <property type="evidence" value="ECO:0007669"/>
    <property type="project" value="InterPro"/>
</dbReference>
<evidence type="ECO:0000313" key="4">
    <source>
        <dbReference type="WBParaSite" id="MBELARI_LOCUS5125"/>
    </source>
</evidence>
<protein>
    <recommendedName>
        <fullName evidence="2">Protein kinase domain-containing protein</fullName>
    </recommendedName>
</protein>
<name>A0AAF3FES4_9BILA</name>
<dbReference type="PROSITE" id="PS50011">
    <property type="entry name" value="PROTEIN_KINASE_DOM"/>
    <property type="match status" value="1"/>
</dbReference>
<sequence>METPIELSRDDLTWYGHKGSGSKFLVNSFQPEISLKYIITNADTHRNIFLTEVQALKRLTHPNIVQYLGIGRFKQKETNDWAEGILMEFCERGSLSHLLDKPTIIYTIHTVRHENEIVRNALPIENQTETRLIKPIGFDRTEQKISVCHNDSLNGIRIVDYTSRESTSTNPIQDKNLNNLSSRLIYYKLKNRKLAENLHHMNKNMLRAPSNDSGYVGTSTLTSFAHAGPRVLSDSPKAENSSTSTVHPSQPLSRDSSLSCGSLGK</sequence>
<evidence type="ECO:0000259" key="2">
    <source>
        <dbReference type="PROSITE" id="PS50011"/>
    </source>
</evidence>
<feature type="compositionally biased region" description="Polar residues" evidence="1">
    <location>
        <begin position="238"/>
        <end position="265"/>
    </location>
</feature>
<evidence type="ECO:0000313" key="3">
    <source>
        <dbReference type="Proteomes" id="UP000887575"/>
    </source>
</evidence>
<dbReference type="Pfam" id="PF07714">
    <property type="entry name" value="PK_Tyr_Ser-Thr"/>
    <property type="match status" value="1"/>
</dbReference>
<dbReference type="SUPFAM" id="SSF56112">
    <property type="entry name" value="Protein kinase-like (PK-like)"/>
    <property type="match status" value="1"/>
</dbReference>
<dbReference type="InterPro" id="IPR001245">
    <property type="entry name" value="Ser-Thr/Tyr_kinase_cat_dom"/>
</dbReference>
<proteinExistence type="predicted"/>
<feature type="domain" description="Protein kinase" evidence="2">
    <location>
        <begin position="9"/>
        <end position="265"/>
    </location>
</feature>
<dbReference type="Gene3D" id="1.10.510.10">
    <property type="entry name" value="Transferase(Phosphotransferase) domain 1"/>
    <property type="match status" value="1"/>
</dbReference>
<dbReference type="InterPro" id="IPR011009">
    <property type="entry name" value="Kinase-like_dom_sf"/>
</dbReference>
<feature type="region of interest" description="Disordered" evidence="1">
    <location>
        <begin position="227"/>
        <end position="265"/>
    </location>
</feature>
<organism evidence="3 4">
    <name type="scientific">Mesorhabditis belari</name>
    <dbReference type="NCBI Taxonomy" id="2138241"/>
    <lineage>
        <taxon>Eukaryota</taxon>
        <taxon>Metazoa</taxon>
        <taxon>Ecdysozoa</taxon>
        <taxon>Nematoda</taxon>
        <taxon>Chromadorea</taxon>
        <taxon>Rhabditida</taxon>
        <taxon>Rhabditina</taxon>
        <taxon>Rhabditomorpha</taxon>
        <taxon>Rhabditoidea</taxon>
        <taxon>Rhabditidae</taxon>
        <taxon>Mesorhabditinae</taxon>
        <taxon>Mesorhabditis</taxon>
    </lineage>
</organism>
<dbReference type="AlphaFoldDB" id="A0AAF3FES4"/>
<dbReference type="Proteomes" id="UP000887575">
    <property type="component" value="Unassembled WGS sequence"/>
</dbReference>